<evidence type="ECO:0000256" key="3">
    <source>
        <dbReference type="ARBA" id="ARBA00023157"/>
    </source>
</evidence>
<reference evidence="7" key="2">
    <citation type="journal article" date="2018" name="Environ. Sci. Technol.">
        <title>The Toxicogenome of Hyalella azteca: A Model for Sediment Ecotoxicology and Evolutionary Toxicology.</title>
        <authorList>
            <person name="Poynton H.C."/>
            <person name="Hasenbein S."/>
            <person name="Benoit J.B."/>
            <person name="Sepulveda M.S."/>
            <person name="Poelchau M.F."/>
            <person name="Hughes D.S.T."/>
            <person name="Murali S.C."/>
            <person name="Chen S."/>
            <person name="Glastad K.M."/>
            <person name="Goodisman M.A.D."/>
            <person name="Werren J.H."/>
            <person name="Vineis J.H."/>
            <person name="Bowen J.L."/>
            <person name="Friedrich M."/>
            <person name="Jones J."/>
            <person name="Robertson H.M."/>
            <person name="Feyereisen R."/>
            <person name="Mechler-Hickson A."/>
            <person name="Mathers N."/>
            <person name="Lee C.E."/>
            <person name="Colbourne J.K."/>
            <person name="Biales A."/>
            <person name="Johnston J.S."/>
            <person name="Wellborn G.A."/>
            <person name="Rosendale A.J."/>
            <person name="Cridge A.G."/>
            <person name="Munoz-Torres M.C."/>
            <person name="Bain P.A."/>
            <person name="Manny A.R."/>
            <person name="Major K.M."/>
            <person name="Lambert F.N."/>
            <person name="Vulpe C.D."/>
            <person name="Tuck P."/>
            <person name="Blalock B.J."/>
            <person name="Lin Y.Y."/>
            <person name="Smith M.E."/>
            <person name="Ochoa-Acuna H."/>
            <person name="Chen M.M."/>
            <person name="Childers C.P."/>
            <person name="Qu J."/>
            <person name="Dugan S."/>
            <person name="Lee S.L."/>
            <person name="Chao H."/>
            <person name="Dinh H."/>
            <person name="Han Y."/>
            <person name="Doddapaneni H."/>
            <person name="Worley K.C."/>
            <person name="Muzny D.M."/>
            <person name="Gibbs R.A."/>
            <person name="Richards S."/>
        </authorList>
    </citation>
    <scope>NUCLEOTIDE SEQUENCE</scope>
    <source>
        <strain evidence="7">HAZT.00-mixed</strain>
        <tissue evidence="7">Whole organism</tissue>
    </source>
</reference>
<dbReference type="EMBL" id="JQDR03013234">
    <property type="protein sequence ID" value="KAA0189961.1"/>
    <property type="molecule type" value="Genomic_DNA"/>
</dbReference>
<dbReference type="InterPro" id="IPR013783">
    <property type="entry name" value="Ig-like_fold"/>
</dbReference>
<evidence type="ECO:0000313" key="7">
    <source>
        <dbReference type="EMBL" id="KAA0189961.1"/>
    </source>
</evidence>
<dbReference type="Proteomes" id="UP000711488">
    <property type="component" value="Unassembled WGS sequence"/>
</dbReference>
<evidence type="ECO:0000256" key="5">
    <source>
        <dbReference type="ARBA" id="ARBA00023319"/>
    </source>
</evidence>
<dbReference type="PROSITE" id="PS50835">
    <property type="entry name" value="IG_LIKE"/>
    <property type="match status" value="1"/>
</dbReference>
<dbReference type="InterPro" id="IPR003599">
    <property type="entry name" value="Ig_sub"/>
</dbReference>
<gene>
    <name evidence="7" type="ORF">HAZT_HAZT002975</name>
</gene>
<reference evidence="7" key="1">
    <citation type="submission" date="2014-08" db="EMBL/GenBank/DDBJ databases">
        <authorList>
            <person name="Murali S."/>
            <person name="Richards S."/>
            <person name="Bandaranaike D."/>
            <person name="Bellair M."/>
            <person name="Blankenburg K."/>
            <person name="Chao H."/>
            <person name="Dinh H."/>
            <person name="Doddapaneni H."/>
            <person name="Dugan-Rocha S."/>
            <person name="Elkadiri S."/>
            <person name="Gnanaolivu R."/>
            <person name="Hughes D."/>
            <person name="Lee S."/>
            <person name="Li M."/>
            <person name="Ming W."/>
            <person name="Munidasa M."/>
            <person name="Muniz J."/>
            <person name="Nguyen L."/>
            <person name="Osuji N."/>
            <person name="Pu L.-L."/>
            <person name="Puazo M."/>
            <person name="Skinner E."/>
            <person name="Qu C."/>
            <person name="Quiroz J."/>
            <person name="Raj R."/>
            <person name="Weissenberger G."/>
            <person name="Xin Y."/>
            <person name="Zou X."/>
            <person name="Han Y."/>
            <person name="Worley K."/>
            <person name="Muzny D."/>
            <person name="Gibbs R."/>
        </authorList>
    </citation>
    <scope>NUCLEOTIDE SEQUENCE</scope>
    <source>
        <strain evidence="7">HAZT.00-mixed</strain>
        <tissue evidence="7">Whole organism</tissue>
    </source>
</reference>
<dbReference type="SMART" id="SM00409">
    <property type="entry name" value="IG"/>
    <property type="match status" value="1"/>
</dbReference>
<dbReference type="InterPro" id="IPR007110">
    <property type="entry name" value="Ig-like_dom"/>
</dbReference>
<evidence type="ECO:0000256" key="4">
    <source>
        <dbReference type="ARBA" id="ARBA00023180"/>
    </source>
</evidence>
<feature type="domain" description="Ig-like" evidence="6">
    <location>
        <begin position="1"/>
        <end position="88"/>
    </location>
</feature>
<keyword evidence="5" id="KW-0393">Immunoglobulin domain</keyword>
<evidence type="ECO:0000256" key="2">
    <source>
        <dbReference type="ARBA" id="ARBA00023136"/>
    </source>
</evidence>
<keyword evidence="2" id="KW-0472">Membrane</keyword>
<comment type="caution">
    <text evidence="7">The sequence shown here is derived from an EMBL/GenBank/DDBJ whole genome shotgun (WGS) entry which is preliminary data.</text>
</comment>
<dbReference type="Pfam" id="PF13927">
    <property type="entry name" value="Ig_3"/>
    <property type="match status" value="1"/>
</dbReference>
<dbReference type="InterPro" id="IPR036179">
    <property type="entry name" value="Ig-like_dom_sf"/>
</dbReference>
<dbReference type="PANTHER" id="PTHR11640:SF136">
    <property type="entry name" value="NEPHRIN"/>
    <property type="match status" value="1"/>
</dbReference>
<keyword evidence="4" id="KW-0325">Glycoprotein</keyword>
<dbReference type="GO" id="GO:0050839">
    <property type="term" value="F:cell adhesion molecule binding"/>
    <property type="evidence" value="ECO:0007669"/>
    <property type="project" value="TreeGrafter"/>
</dbReference>
<dbReference type="AlphaFoldDB" id="A0A6A0GWU3"/>
<dbReference type="GO" id="GO:0005911">
    <property type="term" value="C:cell-cell junction"/>
    <property type="evidence" value="ECO:0007669"/>
    <property type="project" value="TreeGrafter"/>
</dbReference>
<dbReference type="Gene3D" id="2.60.40.10">
    <property type="entry name" value="Immunoglobulins"/>
    <property type="match status" value="1"/>
</dbReference>
<dbReference type="SUPFAM" id="SSF48726">
    <property type="entry name" value="Immunoglobulin"/>
    <property type="match status" value="1"/>
</dbReference>
<keyword evidence="3" id="KW-1015">Disulfide bond</keyword>
<dbReference type="CDD" id="cd00096">
    <property type="entry name" value="Ig"/>
    <property type="match status" value="1"/>
</dbReference>
<evidence type="ECO:0000259" key="6">
    <source>
        <dbReference type="PROSITE" id="PS50835"/>
    </source>
</evidence>
<organism evidence="7">
    <name type="scientific">Hyalella azteca</name>
    <name type="common">Amphipod</name>
    <dbReference type="NCBI Taxonomy" id="294128"/>
    <lineage>
        <taxon>Eukaryota</taxon>
        <taxon>Metazoa</taxon>
        <taxon>Ecdysozoa</taxon>
        <taxon>Arthropoda</taxon>
        <taxon>Crustacea</taxon>
        <taxon>Multicrustacea</taxon>
        <taxon>Malacostraca</taxon>
        <taxon>Eumalacostraca</taxon>
        <taxon>Peracarida</taxon>
        <taxon>Amphipoda</taxon>
        <taxon>Senticaudata</taxon>
        <taxon>Talitrida</taxon>
        <taxon>Talitroidea</taxon>
        <taxon>Hyalellidae</taxon>
        <taxon>Hyalella</taxon>
    </lineage>
</organism>
<sequence length="98" mass="10616">MAAEGSSVTLRCAVDYQQGRAQWTKDGFALGFERGVPGYPRYRYTGDSSIGEHYLVITGVTLQDDGEYQCQVGPTAVAAPIWASATVTVLGDVLLYYD</sequence>
<comment type="subcellular location">
    <subcellularLocation>
        <location evidence="1">Membrane</location>
        <topology evidence="1">Single-pass type I membrane protein</topology>
    </subcellularLocation>
</comment>
<name>A0A6A0GWU3_HYAAZ</name>
<dbReference type="GO" id="GO:0005886">
    <property type="term" value="C:plasma membrane"/>
    <property type="evidence" value="ECO:0007669"/>
    <property type="project" value="TreeGrafter"/>
</dbReference>
<dbReference type="InterPro" id="IPR051275">
    <property type="entry name" value="Cell_adhesion_signaling"/>
</dbReference>
<dbReference type="GO" id="GO:0098609">
    <property type="term" value="P:cell-cell adhesion"/>
    <property type="evidence" value="ECO:0007669"/>
    <property type="project" value="TreeGrafter"/>
</dbReference>
<evidence type="ECO:0000256" key="1">
    <source>
        <dbReference type="ARBA" id="ARBA00004479"/>
    </source>
</evidence>
<protein>
    <recommendedName>
        <fullName evidence="6">Ig-like domain-containing protein</fullName>
    </recommendedName>
</protein>
<proteinExistence type="predicted"/>
<dbReference type="PANTHER" id="PTHR11640">
    <property type="entry name" value="NEPHRIN"/>
    <property type="match status" value="1"/>
</dbReference>
<reference evidence="7" key="3">
    <citation type="submission" date="2019-06" db="EMBL/GenBank/DDBJ databases">
        <authorList>
            <person name="Poynton C."/>
            <person name="Hasenbein S."/>
            <person name="Benoit J.B."/>
            <person name="Sepulveda M.S."/>
            <person name="Poelchau M.F."/>
            <person name="Murali S.C."/>
            <person name="Chen S."/>
            <person name="Glastad K.M."/>
            <person name="Werren J.H."/>
            <person name="Vineis J.H."/>
            <person name="Bowen J.L."/>
            <person name="Friedrich M."/>
            <person name="Jones J."/>
            <person name="Robertson H.M."/>
            <person name="Feyereisen R."/>
            <person name="Mechler-Hickson A."/>
            <person name="Mathers N."/>
            <person name="Lee C.E."/>
            <person name="Colbourne J.K."/>
            <person name="Biales A."/>
            <person name="Johnston J.S."/>
            <person name="Wellborn G.A."/>
            <person name="Rosendale A.J."/>
            <person name="Cridge A.G."/>
            <person name="Munoz-Torres M.C."/>
            <person name="Bain P.A."/>
            <person name="Manny A.R."/>
            <person name="Major K.M."/>
            <person name="Lambert F.N."/>
            <person name="Vulpe C.D."/>
            <person name="Tuck P."/>
            <person name="Blalock B.J."/>
            <person name="Lin Y.-Y."/>
            <person name="Smith M.E."/>
            <person name="Ochoa-Acuna H."/>
            <person name="Chen M.-J.M."/>
            <person name="Childers C.P."/>
            <person name="Qu J."/>
            <person name="Dugan S."/>
            <person name="Lee S.L."/>
            <person name="Chao H."/>
            <person name="Dinh H."/>
            <person name="Han Y."/>
            <person name="Doddapaneni H."/>
            <person name="Worley K.C."/>
            <person name="Muzny D.M."/>
            <person name="Gibbs R.A."/>
            <person name="Richards S."/>
        </authorList>
    </citation>
    <scope>NUCLEOTIDE SEQUENCE</scope>
    <source>
        <strain evidence="7">HAZT.00-mixed</strain>
        <tissue evidence="7">Whole organism</tissue>
    </source>
</reference>
<accession>A0A6A0GWU3</accession>